<dbReference type="GO" id="GO:0051537">
    <property type="term" value="F:2 iron, 2 sulfur cluster binding"/>
    <property type="evidence" value="ECO:0007669"/>
    <property type="project" value="UniProtKB-KW"/>
</dbReference>
<dbReference type="SUPFAM" id="SSF55961">
    <property type="entry name" value="Bet v1-like"/>
    <property type="match status" value="1"/>
</dbReference>
<gene>
    <name evidence="8" type="ORF">ENE74_15185</name>
</gene>
<comment type="similarity">
    <text evidence="1">Belongs to the bacterial ring-hydroxylating dioxygenase alpha subunit family.</text>
</comment>
<evidence type="ECO:0000256" key="3">
    <source>
        <dbReference type="ARBA" id="ARBA00022723"/>
    </source>
</evidence>
<organism evidence="8 9">
    <name type="scientific">Sphingobium algorifonticola</name>
    <dbReference type="NCBI Taxonomy" id="2008318"/>
    <lineage>
        <taxon>Bacteria</taxon>
        <taxon>Pseudomonadati</taxon>
        <taxon>Pseudomonadota</taxon>
        <taxon>Alphaproteobacteria</taxon>
        <taxon>Sphingomonadales</taxon>
        <taxon>Sphingomonadaceae</taxon>
        <taxon>Sphingobium</taxon>
    </lineage>
</organism>
<keyword evidence="6" id="KW-0411">Iron-sulfur</keyword>
<dbReference type="Gene3D" id="2.102.10.10">
    <property type="entry name" value="Rieske [2Fe-2S] iron-sulphur domain"/>
    <property type="match status" value="1"/>
</dbReference>
<dbReference type="InterPro" id="IPR017941">
    <property type="entry name" value="Rieske_2Fe-2S"/>
</dbReference>
<dbReference type="GO" id="GO:0005506">
    <property type="term" value="F:iron ion binding"/>
    <property type="evidence" value="ECO:0007669"/>
    <property type="project" value="InterPro"/>
</dbReference>
<feature type="domain" description="Rieske" evidence="7">
    <location>
        <begin position="39"/>
        <end position="125"/>
    </location>
</feature>
<dbReference type="SUPFAM" id="SSF50022">
    <property type="entry name" value="ISP domain"/>
    <property type="match status" value="1"/>
</dbReference>
<keyword evidence="4" id="KW-0560">Oxidoreductase</keyword>
<dbReference type="PROSITE" id="PS51296">
    <property type="entry name" value="RIESKE"/>
    <property type="match status" value="1"/>
</dbReference>
<evidence type="ECO:0000256" key="5">
    <source>
        <dbReference type="ARBA" id="ARBA00023004"/>
    </source>
</evidence>
<dbReference type="CDD" id="cd08880">
    <property type="entry name" value="RHO_alpha_C_ahdA1c-like"/>
    <property type="match status" value="1"/>
</dbReference>
<keyword evidence="3" id="KW-0479">Metal-binding</keyword>
<evidence type="ECO:0000256" key="6">
    <source>
        <dbReference type="ARBA" id="ARBA00023014"/>
    </source>
</evidence>
<reference evidence="8 9" key="1">
    <citation type="submission" date="2019-01" db="EMBL/GenBank/DDBJ databases">
        <authorList>
            <person name="Chen W.-M."/>
        </authorList>
    </citation>
    <scope>NUCLEOTIDE SEQUENCE [LARGE SCALE GENOMIC DNA]</scope>
    <source>
        <strain evidence="8 9">TLA-22</strain>
    </source>
</reference>
<dbReference type="GO" id="GO:0016491">
    <property type="term" value="F:oxidoreductase activity"/>
    <property type="evidence" value="ECO:0007669"/>
    <property type="project" value="UniProtKB-KW"/>
</dbReference>
<keyword evidence="2" id="KW-0001">2Fe-2S</keyword>
<evidence type="ECO:0000256" key="4">
    <source>
        <dbReference type="ARBA" id="ARBA00023002"/>
    </source>
</evidence>
<dbReference type="Pfam" id="PF00848">
    <property type="entry name" value="Ring_hydroxyl_A"/>
    <property type="match status" value="1"/>
</dbReference>
<dbReference type="PANTHER" id="PTHR43756:SF1">
    <property type="entry name" value="3-PHENYLPROPIONATE_CINNAMIC ACID DIOXYGENASE SUBUNIT ALPHA"/>
    <property type="match status" value="1"/>
</dbReference>
<comment type="caution">
    <text evidence="8">The sequence shown here is derived from an EMBL/GenBank/DDBJ whole genome shotgun (WGS) entry which is preliminary data.</text>
</comment>
<evidence type="ECO:0000256" key="1">
    <source>
        <dbReference type="ARBA" id="ARBA00008751"/>
    </source>
</evidence>
<keyword evidence="9" id="KW-1185">Reference proteome</keyword>
<dbReference type="EMBL" id="RZUL01000007">
    <property type="protein sequence ID" value="RVT39490.1"/>
    <property type="molecule type" value="Genomic_DNA"/>
</dbReference>
<dbReference type="Proteomes" id="UP000282977">
    <property type="component" value="Unassembled WGS sequence"/>
</dbReference>
<dbReference type="PRINTS" id="PR00090">
    <property type="entry name" value="RNGDIOXGNASE"/>
</dbReference>
<dbReference type="AlphaFoldDB" id="A0A437J4D6"/>
<protein>
    <submittedName>
        <fullName evidence="8">Rieske (2Fe-2S) protein</fullName>
    </submittedName>
</protein>
<dbReference type="InterPro" id="IPR036922">
    <property type="entry name" value="Rieske_2Fe-2S_sf"/>
</dbReference>
<dbReference type="PANTHER" id="PTHR43756">
    <property type="entry name" value="CHOLINE MONOOXYGENASE, CHLOROPLASTIC"/>
    <property type="match status" value="1"/>
</dbReference>
<sequence>MSTIRTLEHSTPSSIDYRVYDDPEIFALEQERIFRGPVWSFLGLSSEVPEENCYKSTFVGETPVVLVGGKDGALHAWVNRCVHKGAKVCRNARGRAEGGAFVCVYHQWAYDATGALRSVPYRRGMVGKGGMPASFDIKAHRMMPLRVDKVGDMIFATFSDEAPDLRSFLGPAMCRAIERIFVRPTKVIGRVAQRIEANWKLYAENSRDSYHGGLLHLFYTTFGLWRPAQDSKAEIDEVYGFHNSFQIRKPQQAEDPQKHKEETARPLDAMTLLDPTLLELRQDIGDDISLSIQSIFPSVVLQQIGQALAVRHMIVREPGAMDLVWTYFGFQDDEEDMTRHRLRAINMVGPAGYVSVEDGEAVEICTDGIKGPDGHSLILMDIEKAENPTVPMGLDENAVRGFWKGYLKLMRAGEGQ</sequence>
<name>A0A437J4D6_9SPHN</name>
<dbReference type="Pfam" id="PF00355">
    <property type="entry name" value="Rieske"/>
    <property type="match status" value="1"/>
</dbReference>
<evidence type="ECO:0000256" key="2">
    <source>
        <dbReference type="ARBA" id="ARBA00022714"/>
    </source>
</evidence>
<evidence type="ECO:0000259" key="7">
    <source>
        <dbReference type="PROSITE" id="PS51296"/>
    </source>
</evidence>
<dbReference type="Gene3D" id="3.90.380.10">
    <property type="entry name" value="Naphthalene 1,2-dioxygenase Alpha Subunit, Chain A, domain 1"/>
    <property type="match status" value="1"/>
</dbReference>
<keyword evidence="5" id="KW-0408">Iron</keyword>
<dbReference type="InterPro" id="IPR001663">
    <property type="entry name" value="Rng_hydr_dOase-A"/>
</dbReference>
<dbReference type="OrthoDB" id="7456916at2"/>
<dbReference type="InterPro" id="IPR015879">
    <property type="entry name" value="Ring_hydroxy_dOase_asu_C_dom"/>
</dbReference>
<accession>A0A437J4D6</accession>
<evidence type="ECO:0000313" key="9">
    <source>
        <dbReference type="Proteomes" id="UP000282977"/>
    </source>
</evidence>
<dbReference type="InterPro" id="IPR043264">
    <property type="entry name" value="AhdA1c-like_alpha_C"/>
</dbReference>
<evidence type="ECO:0000313" key="8">
    <source>
        <dbReference type="EMBL" id="RVT39490.1"/>
    </source>
</evidence>
<proteinExistence type="inferred from homology"/>